<proteinExistence type="predicted"/>
<evidence type="ECO:0000313" key="3">
    <source>
        <dbReference type="Proteomes" id="UP001381003"/>
    </source>
</evidence>
<protein>
    <submittedName>
        <fullName evidence="2">AAA family ATPase</fullName>
    </submittedName>
</protein>
<dbReference type="PANTHER" id="PTHR43384">
    <property type="entry name" value="SEPTUM SITE-DETERMINING PROTEIN MIND HOMOLOG, CHLOROPLASTIC-RELATED"/>
    <property type="match status" value="1"/>
</dbReference>
<evidence type="ECO:0000313" key="2">
    <source>
        <dbReference type="EMBL" id="WWF03851.1"/>
    </source>
</evidence>
<name>A0ABZ2F9K7_9MICO</name>
<dbReference type="PANTHER" id="PTHR43384:SF13">
    <property type="entry name" value="SLR0110 PROTEIN"/>
    <property type="match status" value="1"/>
</dbReference>
<keyword evidence="3" id="KW-1185">Reference proteome</keyword>
<reference evidence="2 3" key="1">
    <citation type="submission" date="2022-09" db="EMBL/GenBank/DDBJ databases">
        <title>Complete genome sequence of Janibacter terrae strain COS04-44, PCL-degrading bacteria isolated from oil spilled coast.</title>
        <authorList>
            <person name="Park H."/>
            <person name="Kim J.Y."/>
            <person name="An S.H."/>
            <person name="Lee C.M."/>
            <person name="Weon H.-Y."/>
        </authorList>
    </citation>
    <scope>NUCLEOTIDE SEQUENCE [LARGE SCALE GENOMIC DNA]</scope>
    <source>
        <strain evidence="2 3">COS04-44</strain>
    </source>
</reference>
<dbReference type="InterPro" id="IPR025669">
    <property type="entry name" value="AAA_dom"/>
</dbReference>
<dbReference type="EMBL" id="CP104874">
    <property type="protein sequence ID" value="WWF03851.1"/>
    <property type="molecule type" value="Genomic_DNA"/>
</dbReference>
<dbReference type="Gene3D" id="3.40.50.300">
    <property type="entry name" value="P-loop containing nucleotide triphosphate hydrolases"/>
    <property type="match status" value="1"/>
</dbReference>
<dbReference type="SUPFAM" id="SSF52540">
    <property type="entry name" value="P-loop containing nucleoside triphosphate hydrolases"/>
    <property type="match status" value="1"/>
</dbReference>
<feature type="domain" description="AAA" evidence="1">
    <location>
        <begin position="129"/>
        <end position="290"/>
    </location>
</feature>
<dbReference type="InterPro" id="IPR050625">
    <property type="entry name" value="ParA/MinD_ATPase"/>
</dbReference>
<dbReference type="InterPro" id="IPR027417">
    <property type="entry name" value="P-loop_NTPase"/>
</dbReference>
<gene>
    <name evidence="2" type="ORF">N5P18_09010</name>
</gene>
<accession>A0ABZ2F9K7</accession>
<dbReference type="Pfam" id="PF13614">
    <property type="entry name" value="AAA_31"/>
    <property type="match status" value="1"/>
</dbReference>
<sequence>MTILWDPDPRAIDTYSFALGESADVMTHGPQVVRELEQSSRHRLVVIGPDIPVEAACDLAEHLRVQRPEVGVLLLRHRLDVNVMGFALRSGIREVVQADDQTALADAMRRNEQLSARLGGDSTRQKQGRIITVFSAKGGVGKTTVSTNLAAHLATSGARTLLVDLDLMFGDVAISLQLVPNGTVTDLVTMRGHIDRAGLESIVVTHEGTGLDVIAPSSDPGDAERVPADVVLEMLRTARTMYDYIVIDTPPAFTDHVLTALDISDLAVLITTLDIPAVKNLRIAMNTLDTLGGSRDNRVVVLNRSGLKVGLDGGDVEDVLKQAIAVSIPNSLSVPAATNRGVPLLVQDPKGPATLAIRDLTDREVRRRFGELVEESPRRSLGLKRSRA</sequence>
<dbReference type="RefSeq" id="WP_068328802.1">
    <property type="nucleotide sequence ID" value="NZ_CP104874.1"/>
</dbReference>
<organism evidence="2 3">
    <name type="scientific">Janibacter terrae</name>
    <dbReference type="NCBI Taxonomy" id="103817"/>
    <lineage>
        <taxon>Bacteria</taxon>
        <taxon>Bacillati</taxon>
        <taxon>Actinomycetota</taxon>
        <taxon>Actinomycetes</taxon>
        <taxon>Micrococcales</taxon>
        <taxon>Intrasporangiaceae</taxon>
        <taxon>Janibacter</taxon>
    </lineage>
</organism>
<evidence type="ECO:0000259" key="1">
    <source>
        <dbReference type="Pfam" id="PF13614"/>
    </source>
</evidence>
<dbReference type="Proteomes" id="UP001381003">
    <property type="component" value="Chromosome"/>
</dbReference>